<dbReference type="PANTHER" id="PTHR33936">
    <property type="entry name" value="PROTEIN CBG17840"/>
    <property type="match status" value="1"/>
</dbReference>
<dbReference type="AlphaFoldDB" id="A0A1B6EGT8"/>
<protein>
    <submittedName>
        <fullName evidence="1">Uncharacterized protein</fullName>
    </submittedName>
</protein>
<name>A0A1B6EGT8_9HEMI</name>
<dbReference type="InterPro" id="IPR052797">
    <property type="entry name" value="RegFact_GeneExpr_CellDeath"/>
</dbReference>
<proteinExistence type="predicted"/>
<organism evidence="1">
    <name type="scientific">Clastoptera arizonana</name>
    <name type="common">Arizona spittle bug</name>
    <dbReference type="NCBI Taxonomy" id="38151"/>
    <lineage>
        <taxon>Eukaryota</taxon>
        <taxon>Metazoa</taxon>
        <taxon>Ecdysozoa</taxon>
        <taxon>Arthropoda</taxon>
        <taxon>Hexapoda</taxon>
        <taxon>Insecta</taxon>
        <taxon>Pterygota</taxon>
        <taxon>Neoptera</taxon>
        <taxon>Paraneoptera</taxon>
        <taxon>Hemiptera</taxon>
        <taxon>Auchenorrhyncha</taxon>
        <taxon>Cercopoidea</taxon>
        <taxon>Clastopteridae</taxon>
        <taxon>Clastoptera</taxon>
    </lineage>
</organism>
<accession>A0A1B6EGT8</accession>
<reference evidence="1" key="1">
    <citation type="submission" date="2015-12" db="EMBL/GenBank/DDBJ databases">
        <title>De novo transcriptome assembly of four potential Pierce s Disease insect vectors from Arizona vineyards.</title>
        <authorList>
            <person name="Tassone E.E."/>
        </authorList>
    </citation>
    <scope>NUCLEOTIDE SEQUENCE</scope>
</reference>
<dbReference type="EMBL" id="GEDC01000142">
    <property type="protein sequence ID" value="JAS37156.1"/>
    <property type="molecule type" value="Transcribed_RNA"/>
</dbReference>
<evidence type="ECO:0000313" key="1">
    <source>
        <dbReference type="EMBL" id="JAS37156.1"/>
    </source>
</evidence>
<gene>
    <name evidence="1" type="ORF">g.34623</name>
</gene>
<sequence length="263" mass="30604">KIGAFCPASMKVMWEDDGEIKVLFCKSHVGHKNELKHTRLSKEDRHFIATQLALKKTHKEILMDVRNSLRNCGLRRIHLINKKDIENVEKSLSLGEITIENPIDSISASALKIEEIDWQNEILLSEGSCENNNEQNYMFINEESCGENESDQNYMFLNEESCGENETEQNDLLLTRESYGPEEEQSYMFLDEETNICENDPQSPIFVVEVSYEDNTEEKRSFEDSLNMFIDEYNKLILENVTNINELNIVKKQMSEFLLQLNQ</sequence>
<feature type="non-terminal residue" evidence="1">
    <location>
        <position position="1"/>
    </location>
</feature>
<dbReference type="PANTHER" id="PTHR33936:SF24">
    <property type="entry name" value="C2H2-TYPE DOMAIN-CONTAINING PROTEIN"/>
    <property type="match status" value="1"/>
</dbReference>